<evidence type="ECO:0000313" key="2">
    <source>
        <dbReference type="EMBL" id="SVA61914.1"/>
    </source>
</evidence>
<proteinExistence type="predicted"/>
<name>A0A381XB05_9ZZZZ</name>
<gene>
    <name evidence="2" type="ORF">METZ01_LOCUS114768</name>
</gene>
<organism evidence="2">
    <name type="scientific">marine metagenome</name>
    <dbReference type="NCBI Taxonomy" id="408172"/>
    <lineage>
        <taxon>unclassified sequences</taxon>
        <taxon>metagenomes</taxon>
        <taxon>ecological metagenomes</taxon>
    </lineage>
</organism>
<dbReference type="PROSITE" id="PS50173">
    <property type="entry name" value="UMUC"/>
    <property type="match status" value="1"/>
</dbReference>
<dbReference type="Gene3D" id="3.30.70.270">
    <property type="match status" value="1"/>
</dbReference>
<dbReference type="InterPro" id="IPR043502">
    <property type="entry name" value="DNA/RNA_pol_sf"/>
</dbReference>
<dbReference type="InterPro" id="IPR001126">
    <property type="entry name" value="UmuC"/>
</dbReference>
<reference evidence="2" key="1">
    <citation type="submission" date="2018-05" db="EMBL/GenBank/DDBJ databases">
        <authorList>
            <person name="Lanie J.A."/>
            <person name="Ng W.-L."/>
            <person name="Kazmierczak K.M."/>
            <person name="Andrzejewski T.M."/>
            <person name="Davidsen T.M."/>
            <person name="Wayne K.J."/>
            <person name="Tettelin H."/>
            <person name="Glass J.I."/>
            <person name="Rusch D."/>
            <person name="Podicherti R."/>
            <person name="Tsui H.-C.T."/>
            <person name="Winkler M.E."/>
        </authorList>
    </citation>
    <scope>NUCLEOTIDE SEQUENCE</scope>
</reference>
<accession>A0A381XB05</accession>
<dbReference type="GO" id="GO:0006281">
    <property type="term" value="P:DNA repair"/>
    <property type="evidence" value="ECO:0007669"/>
    <property type="project" value="InterPro"/>
</dbReference>
<dbReference type="Pfam" id="PF00817">
    <property type="entry name" value="IMS"/>
    <property type="match status" value="1"/>
</dbReference>
<feature type="non-terminal residue" evidence="2">
    <location>
        <position position="263"/>
    </location>
</feature>
<evidence type="ECO:0000259" key="1">
    <source>
        <dbReference type="PROSITE" id="PS50173"/>
    </source>
</evidence>
<dbReference type="InterPro" id="IPR043128">
    <property type="entry name" value="Rev_trsase/Diguanyl_cyclase"/>
</dbReference>
<sequence>MVMNFEHKKIACLLITHLGIKEEILRHPELVDRDLILYTQSDSRSSSIRPVVFDVSKNVNGVPIGMPLTVAARRHPSSVFIQANLVSYGKVFAEVVSKLDKIVPAVQVDGLGKVYMDITRISQGFNSKKIISTEVNDAEICSRILRFVPNYLQPRVGIAHGKFPSYLAALSTNPGGATRVAPQRDCDDITRITSDFISSFSVDYLPIEWKIISALHRFGIHNMGDLASYDFGMIQARFGPGVSKAWKLAKGIDTDRVPIAKKC</sequence>
<feature type="domain" description="UmuC" evidence="1">
    <location>
        <begin position="22"/>
        <end position="206"/>
    </location>
</feature>
<dbReference type="AlphaFoldDB" id="A0A381XB05"/>
<dbReference type="EMBL" id="UINC01014530">
    <property type="protein sequence ID" value="SVA61914.1"/>
    <property type="molecule type" value="Genomic_DNA"/>
</dbReference>
<dbReference type="Gene3D" id="3.40.1170.60">
    <property type="match status" value="1"/>
</dbReference>
<protein>
    <recommendedName>
        <fullName evidence="1">UmuC domain-containing protein</fullName>
    </recommendedName>
</protein>
<dbReference type="SUPFAM" id="SSF56672">
    <property type="entry name" value="DNA/RNA polymerases"/>
    <property type="match status" value="1"/>
</dbReference>